<feature type="compositionally biased region" description="Polar residues" evidence="1">
    <location>
        <begin position="54"/>
        <end position="67"/>
    </location>
</feature>
<feature type="region of interest" description="Disordered" evidence="1">
    <location>
        <begin position="28"/>
        <end position="67"/>
    </location>
</feature>
<accession>A0A517M2E1</accession>
<feature type="signal peptide" evidence="2">
    <location>
        <begin position="1"/>
        <end position="25"/>
    </location>
</feature>
<evidence type="ECO:0000256" key="1">
    <source>
        <dbReference type="SAM" id="MobiDB-lite"/>
    </source>
</evidence>
<dbReference type="Proteomes" id="UP000319557">
    <property type="component" value="Chromosome"/>
</dbReference>
<evidence type="ECO:0000256" key="2">
    <source>
        <dbReference type="SAM" id="SignalP"/>
    </source>
</evidence>
<proteinExistence type="predicted"/>
<feature type="chain" id="PRO_5021928251" description="YHS domain protein" evidence="2">
    <location>
        <begin position="26"/>
        <end position="129"/>
    </location>
</feature>
<dbReference type="PROSITE" id="PS51257">
    <property type="entry name" value="PROKAR_LIPOPROTEIN"/>
    <property type="match status" value="1"/>
</dbReference>
<feature type="compositionally biased region" description="Basic and acidic residues" evidence="1">
    <location>
        <begin position="34"/>
        <end position="52"/>
    </location>
</feature>
<dbReference type="RefSeq" id="WP_145346596.1">
    <property type="nucleotide sequence ID" value="NZ_CP036261.1"/>
</dbReference>
<evidence type="ECO:0008006" key="5">
    <source>
        <dbReference type="Google" id="ProtNLM"/>
    </source>
</evidence>
<evidence type="ECO:0000313" key="4">
    <source>
        <dbReference type="Proteomes" id="UP000319557"/>
    </source>
</evidence>
<dbReference type="EMBL" id="CP036261">
    <property type="protein sequence ID" value="QDS89009.1"/>
    <property type="molecule type" value="Genomic_DNA"/>
</dbReference>
<organism evidence="3 4">
    <name type="scientific">Rosistilla ulvae</name>
    <dbReference type="NCBI Taxonomy" id="1930277"/>
    <lineage>
        <taxon>Bacteria</taxon>
        <taxon>Pseudomonadati</taxon>
        <taxon>Planctomycetota</taxon>
        <taxon>Planctomycetia</taxon>
        <taxon>Pirellulales</taxon>
        <taxon>Pirellulaceae</taxon>
        <taxon>Rosistilla</taxon>
    </lineage>
</organism>
<reference evidence="3 4" key="1">
    <citation type="submission" date="2019-02" db="EMBL/GenBank/DDBJ databases">
        <title>Deep-cultivation of Planctomycetes and their phenomic and genomic characterization uncovers novel biology.</title>
        <authorList>
            <person name="Wiegand S."/>
            <person name="Jogler M."/>
            <person name="Boedeker C."/>
            <person name="Pinto D."/>
            <person name="Vollmers J."/>
            <person name="Rivas-Marin E."/>
            <person name="Kohn T."/>
            <person name="Peeters S.H."/>
            <person name="Heuer A."/>
            <person name="Rast P."/>
            <person name="Oberbeckmann S."/>
            <person name="Bunk B."/>
            <person name="Jeske O."/>
            <person name="Meyerdierks A."/>
            <person name="Storesund J.E."/>
            <person name="Kallscheuer N."/>
            <person name="Luecker S."/>
            <person name="Lage O.M."/>
            <person name="Pohl T."/>
            <person name="Merkel B.J."/>
            <person name="Hornburger P."/>
            <person name="Mueller R.-W."/>
            <person name="Bruemmer F."/>
            <person name="Labrenz M."/>
            <person name="Spormann A.M."/>
            <person name="Op den Camp H."/>
            <person name="Overmann J."/>
            <person name="Amann R."/>
            <person name="Jetten M.S.M."/>
            <person name="Mascher T."/>
            <person name="Medema M.H."/>
            <person name="Devos D.P."/>
            <person name="Kaster A.-K."/>
            <person name="Ovreas L."/>
            <person name="Rohde M."/>
            <person name="Galperin M.Y."/>
            <person name="Jogler C."/>
        </authorList>
    </citation>
    <scope>NUCLEOTIDE SEQUENCE [LARGE SCALE GENOMIC DNA]</scope>
    <source>
        <strain evidence="3 4">EC9</strain>
    </source>
</reference>
<dbReference type="AlphaFoldDB" id="A0A517M2E1"/>
<keyword evidence="2" id="KW-0732">Signal</keyword>
<evidence type="ECO:0000313" key="3">
    <source>
        <dbReference type="EMBL" id="QDS89009.1"/>
    </source>
</evidence>
<keyword evidence="4" id="KW-1185">Reference proteome</keyword>
<name>A0A517M2E1_9BACT</name>
<gene>
    <name evidence="3" type="ORF">EC9_32060</name>
</gene>
<sequence length="129" mass="13716" precursor="true">MRLSNRVPVLIAASLAVGLFGCSPAAPNTPPASADHESHAHEEHVHGSEHSAADTASSMEEQMSGLKQLSPEDYKSAMAQHICPVSGEMLGTMDAPKKFDVEGNSVWICCDGCKDKLLAAPDKYLARLN</sequence>
<dbReference type="OrthoDB" id="281529at2"/>
<dbReference type="KEGG" id="ruv:EC9_32060"/>
<protein>
    <recommendedName>
        <fullName evidence="5">YHS domain protein</fullName>
    </recommendedName>
</protein>